<dbReference type="GO" id="GO:0003884">
    <property type="term" value="F:D-amino-acid oxidase activity"/>
    <property type="evidence" value="ECO:0007669"/>
    <property type="project" value="InterPro"/>
</dbReference>
<organism evidence="9 10">
    <name type="scientific">Pyrocoelia pectoralis</name>
    <dbReference type="NCBI Taxonomy" id="417401"/>
    <lineage>
        <taxon>Eukaryota</taxon>
        <taxon>Metazoa</taxon>
        <taxon>Ecdysozoa</taxon>
        <taxon>Arthropoda</taxon>
        <taxon>Hexapoda</taxon>
        <taxon>Insecta</taxon>
        <taxon>Pterygota</taxon>
        <taxon>Neoptera</taxon>
        <taxon>Endopterygota</taxon>
        <taxon>Coleoptera</taxon>
        <taxon>Polyphaga</taxon>
        <taxon>Elateriformia</taxon>
        <taxon>Elateroidea</taxon>
        <taxon>Lampyridae</taxon>
        <taxon>Lampyrinae</taxon>
        <taxon>Pyrocoelia</taxon>
    </lineage>
</organism>
<dbReference type="InterPro" id="IPR023209">
    <property type="entry name" value="DAO"/>
</dbReference>
<gene>
    <name evidence="9" type="ORF">RI129_012135</name>
</gene>
<evidence type="ECO:0000256" key="2">
    <source>
        <dbReference type="ARBA" id="ARBA00004253"/>
    </source>
</evidence>
<feature type="binding site" evidence="7">
    <location>
        <position position="167"/>
    </location>
    <ligand>
        <name>FAD</name>
        <dbReference type="ChEBI" id="CHEBI:57692"/>
    </ligand>
</feature>
<sequence length="335" mass="36732">MFNIAIVGSGVIGLSTATVIQDYLKSTAKVTIYSENVSPNTTSDVAAGLWTPYLFFDTSEDKILEWAALTHNQFLKLWKNGSASEAGVSLQFVKSVSEAPYSPFAKHIKFGEQPMMPIDIEEMSKLLKQSFQSGVTYVTVACEPIKYLPYLLEQFLKHGGTLKREKVYHLEHLSGYDLIVNCCGLGASDLNGDTQMRPVRGQVVRVKAPWQFTSVLVGNVYIIPNLSYTILGGTSQIGDCDISIRDSDTTKILHGCNTLVPSIKNAEIIQHNVGIRPGRIKVRLEKDIINVNGKQTPIIHNYGHGGCGITLSYGCAISTAILVKEALNIPHMSKL</sequence>
<evidence type="ECO:0000259" key="8">
    <source>
        <dbReference type="Pfam" id="PF01266"/>
    </source>
</evidence>
<dbReference type="SUPFAM" id="SSF51971">
    <property type="entry name" value="Nucleotide-binding domain"/>
    <property type="match status" value="1"/>
</dbReference>
<dbReference type="InterPro" id="IPR006076">
    <property type="entry name" value="FAD-dep_OxRdtase"/>
</dbReference>
<dbReference type="GO" id="GO:0071949">
    <property type="term" value="F:FAD binding"/>
    <property type="evidence" value="ECO:0007669"/>
    <property type="project" value="InterPro"/>
</dbReference>
<keyword evidence="4" id="KW-0285">Flavoprotein</keyword>
<dbReference type="InterPro" id="IPR006181">
    <property type="entry name" value="D-amino_acid_oxidase_CS"/>
</dbReference>
<keyword evidence="10" id="KW-1185">Reference proteome</keyword>
<dbReference type="Pfam" id="PF01266">
    <property type="entry name" value="DAO"/>
    <property type="match status" value="1"/>
</dbReference>
<dbReference type="GO" id="GO:0005782">
    <property type="term" value="C:peroxisomal matrix"/>
    <property type="evidence" value="ECO:0007669"/>
    <property type="project" value="UniProtKB-SubCell"/>
</dbReference>
<feature type="binding site" evidence="7">
    <location>
        <begin position="42"/>
        <end position="43"/>
    </location>
    <ligand>
        <name>FAD</name>
        <dbReference type="ChEBI" id="CHEBI:57692"/>
    </ligand>
</feature>
<evidence type="ECO:0000256" key="3">
    <source>
        <dbReference type="ARBA" id="ARBA00006730"/>
    </source>
</evidence>
<dbReference type="Proteomes" id="UP001329430">
    <property type="component" value="Chromosome 9"/>
</dbReference>
<feature type="binding site" evidence="7">
    <location>
        <position position="276"/>
    </location>
    <ligand>
        <name>D-dopa</name>
        <dbReference type="ChEBI" id="CHEBI:149689"/>
    </ligand>
</feature>
<dbReference type="PANTHER" id="PTHR11530:SF11">
    <property type="entry name" value="D-ASPARTATE OXIDASE"/>
    <property type="match status" value="1"/>
</dbReference>
<dbReference type="EMBL" id="JAVRBK010000009">
    <property type="protein sequence ID" value="KAK5639643.1"/>
    <property type="molecule type" value="Genomic_DNA"/>
</dbReference>
<comment type="caution">
    <text evidence="9">The sequence shown here is derived from an EMBL/GenBank/DDBJ whole genome shotgun (WGS) entry which is preliminary data.</text>
</comment>
<feature type="binding site" evidence="7">
    <location>
        <begin position="305"/>
        <end position="310"/>
    </location>
    <ligand>
        <name>FAD</name>
        <dbReference type="ChEBI" id="CHEBI:57692"/>
    </ligand>
</feature>
<evidence type="ECO:0000256" key="6">
    <source>
        <dbReference type="ARBA" id="ARBA00023002"/>
    </source>
</evidence>
<dbReference type="PROSITE" id="PS00677">
    <property type="entry name" value="DAO"/>
    <property type="match status" value="1"/>
</dbReference>
<keyword evidence="6" id="KW-0560">Oxidoreductase</keyword>
<evidence type="ECO:0000313" key="10">
    <source>
        <dbReference type="Proteomes" id="UP001329430"/>
    </source>
</evidence>
<dbReference type="GO" id="GO:0019478">
    <property type="term" value="P:D-amino acid catabolic process"/>
    <property type="evidence" value="ECO:0007669"/>
    <property type="project" value="TreeGrafter"/>
</dbReference>
<dbReference type="Gene3D" id="3.30.9.10">
    <property type="entry name" value="D-Amino Acid Oxidase, subunit A, domain 2"/>
    <property type="match status" value="1"/>
</dbReference>
<dbReference type="PIRSF" id="PIRSF000189">
    <property type="entry name" value="D-aa_oxidase"/>
    <property type="match status" value="1"/>
</dbReference>
<name>A0AAN7V3A0_9COLE</name>
<dbReference type="PANTHER" id="PTHR11530">
    <property type="entry name" value="D-AMINO ACID OXIDASE"/>
    <property type="match status" value="1"/>
</dbReference>
<comment type="similarity">
    <text evidence="3">Belongs to the DAMOX/DASOX family.</text>
</comment>
<feature type="binding site" evidence="7">
    <location>
        <position position="306"/>
    </location>
    <ligand>
        <name>D-dopa</name>
        <dbReference type="ChEBI" id="CHEBI:149689"/>
    </ligand>
</feature>
<feature type="binding site" evidence="7">
    <location>
        <position position="221"/>
    </location>
    <ligand>
        <name>D-dopa</name>
        <dbReference type="ChEBI" id="CHEBI:149689"/>
    </ligand>
</feature>
<evidence type="ECO:0000256" key="4">
    <source>
        <dbReference type="ARBA" id="ARBA00022630"/>
    </source>
</evidence>
<comment type="cofactor">
    <cofactor evidence="1 7">
        <name>FAD</name>
        <dbReference type="ChEBI" id="CHEBI:57692"/>
    </cofactor>
</comment>
<evidence type="ECO:0000256" key="7">
    <source>
        <dbReference type="PIRSR" id="PIRSR000189-1"/>
    </source>
</evidence>
<comment type="subcellular location">
    <subcellularLocation>
        <location evidence="2">Peroxisome matrix</location>
    </subcellularLocation>
</comment>
<proteinExistence type="inferred from homology"/>
<evidence type="ECO:0000256" key="5">
    <source>
        <dbReference type="ARBA" id="ARBA00022827"/>
    </source>
</evidence>
<dbReference type="AlphaFoldDB" id="A0AAN7V3A0"/>
<reference evidence="9 10" key="1">
    <citation type="journal article" date="2024" name="Insects">
        <title>An Improved Chromosome-Level Genome Assembly of the Firefly Pyrocoelia pectoralis.</title>
        <authorList>
            <person name="Fu X."/>
            <person name="Meyer-Rochow V.B."/>
            <person name="Ballantyne L."/>
            <person name="Zhu X."/>
        </authorList>
    </citation>
    <scope>NUCLEOTIDE SEQUENCE [LARGE SCALE GENOMIC DNA]</scope>
    <source>
        <strain evidence="9">XCY_ONT2</strain>
    </source>
</reference>
<evidence type="ECO:0000256" key="1">
    <source>
        <dbReference type="ARBA" id="ARBA00001974"/>
    </source>
</evidence>
<dbReference type="Gene3D" id="3.40.50.720">
    <property type="entry name" value="NAD(P)-binding Rossmann-like Domain"/>
    <property type="match status" value="1"/>
</dbReference>
<protein>
    <recommendedName>
        <fullName evidence="8">FAD dependent oxidoreductase domain-containing protein</fullName>
    </recommendedName>
</protein>
<accession>A0AAN7V3A0</accession>
<keyword evidence="5 7" id="KW-0274">FAD</keyword>
<evidence type="ECO:0000313" key="9">
    <source>
        <dbReference type="EMBL" id="KAK5639643.1"/>
    </source>
</evidence>
<feature type="binding site" evidence="7">
    <location>
        <begin position="47"/>
        <end position="49"/>
    </location>
    <ligand>
        <name>FAD</name>
        <dbReference type="ChEBI" id="CHEBI:57692"/>
    </ligand>
</feature>
<feature type="domain" description="FAD dependent oxidoreductase" evidence="8">
    <location>
        <begin position="4"/>
        <end position="316"/>
    </location>
</feature>
<dbReference type="SUPFAM" id="SSF54373">
    <property type="entry name" value="FAD-linked reductases, C-terminal domain"/>
    <property type="match status" value="1"/>
</dbReference>